<dbReference type="Pfam" id="PF00149">
    <property type="entry name" value="Metallophos"/>
    <property type="match status" value="1"/>
</dbReference>
<dbReference type="InterPro" id="IPR029052">
    <property type="entry name" value="Metallo-depent_PP-like"/>
</dbReference>
<proteinExistence type="predicted"/>
<organism evidence="2">
    <name type="scientific">Cupriavidus necator</name>
    <name type="common">Alcaligenes eutrophus</name>
    <name type="synonym">Ralstonia eutropha</name>
    <dbReference type="NCBI Taxonomy" id="106590"/>
    <lineage>
        <taxon>Bacteria</taxon>
        <taxon>Pseudomonadati</taxon>
        <taxon>Pseudomonadota</taxon>
        <taxon>Betaproteobacteria</taxon>
        <taxon>Burkholderiales</taxon>
        <taxon>Burkholderiaceae</taxon>
        <taxon>Cupriavidus</taxon>
    </lineage>
</organism>
<dbReference type="EMBL" id="FMSH01000335">
    <property type="protein sequence ID" value="SCU80647.1"/>
    <property type="molecule type" value="Genomic_DNA"/>
</dbReference>
<evidence type="ECO:0000313" key="2">
    <source>
        <dbReference type="EMBL" id="SCU80647.1"/>
    </source>
</evidence>
<gene>
    <name evidence="2" type="ORF">CNECB9_400008</name>
</gene>
<dbReference type="RefSeq" id="WP_340527229.1">
    <property type="nucleotide sequence ID" value="NZ_FMSH01000335.1"/>
</dbReference>
<protein>
    <submittedName>
        <fullName evidence="2">Calcineurin-like phosphoesterase</fullName>
    </submittedName>
</protein>
<dbReference type="SUPFAM" id="SSF56300">
    <property type="entry name" value="Metallo-dependent phosphatases"/>
    <property type="match status" value="1"/>
</dbReference>
<feature type="domain" description="Calcineurin-like phosphoesterase" evidence="1">
    <location>
        <begin position="1"/>
        <end position="216"/>
    </location>
</feature>
<sequence>MRIALLSDLHLSVHPMDPPMTGADVTVLAGDICRPEAAISWAKQFRRPALFVAGNHEFYGADLVTTMAQLQAHADGSSVHVLERAETVRGNVRFLGCTLWSDYRLYSCADERELGLRQATELVRDFSHIRVAPDFAQKFTPAVSQLLFDGSVAWLEQKFRERHDGPTVVITHFAPSRDSIHPRFSHSPLNACFVSDLKARILGWQPQLWMHGHTHDSFDYRIGNTRVIANPRGYAPNGVAENPSFDPGLVVEVD</sequence>
<dbReference type="Gene3D" id="3.60.21.10">
    <property type="match status" value="1"/>
</dbReference>
<accession>A0A1K0IJQ2</accession>
<dbReference type="GO" id="GO:0016787">
    <property type="term" value="F:hydrolase activity"/>
    <property type="evidence" value="ECO:0007669"/>
    <property type="project" value="InterPro"/>
</dbReference>
<dbReference type="PANTHER" id="PTHR37844:SF2">
    <property type="entry name" value="SER_THR PROTEIN PHOSPHATASE SUPERFAMILY (AFU_ORTHOLOGUE AFUA_1G14840)"/>
    <property type="match status" value="1"/>
</dbReference>
<reference evidence="2" key="1">
    <citation type="submission" date="2016-09" db="EMBL/GenBank/DDBJ databases">
        <authorList>
            <person name="Capua I."/>
            <person name="De Benedictis P."/>
            <person name="Joannis T."/>
            <person name="Lombin L.H."/>
            <person name="Cattoli G."/>
        </authorList>
    </citation>
    <scope>NUCLEOTIDE SEQUENCE</scope>
    <source>
        <strain evidence="2">B9</strain>
    </source>
</reference>
<name>A0A1K0IJQ2_CUPNE</name>
<evidence type="ECO:0000259" key="1">
    <source>
        <dbReference type="Pfam" id="PF00149"/>
    </source>
</evidence>
<dbReference type="PANTHER" id="PTHR37844">
    <property type="entry name" value="SER/THR PROTEIN PHOSPHATASE SUPERFAMILY (AFU_ORTHOLOGUE AFUA_1G14840)"/>
    <property type="match status" value="1"/>
</dbReference>
<dbReference type="AlphaFoldDB" id="A0A1K0IJQ2"/>
<dbReference type="InterPro" id="IPR004843">
    <property type="entry name" value="Calcineurin-like_PHP"/>
</dbReference>